<accession>A0A423TBT2</accession>
<feature type="compositionally biased region" description="Basic and acidic residues" evidence="11">
    <location>
        <begin position="330"/>
        <end position="342"/>
    </location>
</feature>
<dbReference type="Pfam" id="PF00651">
    <property type="entry name" value="BTB"/>
    <property type="match status" value="1"/>
</dbReference>
<dbReference type="GO" id="GO:1990904">
    <property type="term" value="C:ribonucleoprotein complex"/>
    <property type="evidence" value="ECO:0007669"/>
    <property type="project" value="UniProtKB-KW"/>
</dbReference>
<dbReference type="InterPro" id="IPR011332">
    <property type="entry name" value="Ribosomal_zn-bd"/>
</dbReference>
<feature type="region of interest" description="Disordered" evidence="11">
    <location>
        <begin position="638"/>
        <end position="791"/>
    </location>
</feature>
<dbReference type="InterPro" id="IPR051095">
    <property type="entry name" value="Dros_DevTransReg"/>
</dbReference>
<sequence>MTKGTSSFGKRNNKTHTLCRRCGKSSYHIQKKQCAQCGYPKKKLRRYNWSIKAIRRKTTGTGRLRYLKVVRRRFKNGFREGKAPTKKIRTNKYDIPLPRTSLPLPSLFPRPIGSSYPSNFPFSVTSRREKENARIDCFDPHLIDGSRNDLHEHSLCLPQDVTLHYGLTSSLSHKVSARQPATTRKERCTMATDSSGPAGDGIREGRTAGMVVAGLGRMNQDQFLLKWNNHQNNFVEVFSFLRTQDAFVDVTLACDGKTFSAHKVVLSACSPYFQTLFQTNPCKHPIVFLKDVKGQELEALIEFIYKGEVSVSQSELASLISTAENLKIKGLAEPERPTEKTVKRIASPPRPQPPPLPPQPAPATPVGVTQHHQVSKYPQSSPVAKRKKTEQFNVQSSYVGVRENQEEVVTVEAGNGENLSLRGENLSLRGENLSIRGDHPAPQVVLVPSHEPAHQPEVAPHTPQPYASHHGPIAASEGVLYSVSGTAIYAGTAQVSSSSRGEQVTREVYPQGDQYHSSDEGTLPGPSGVQTQTHQWLECQPRPGKGATKAKDEGEALGGVEWPGVVPTSSDPLTMQLPLHSDMTESSQLHDSSRGIAALRRLGRPHPCPFCNKVFPFKACALKLAESAEDQTAAASTVLGGDPQGEVWGEPRDASSQLHSSQYQQQSTSQQLTAQHTHSAHHSLHAFPSLQQQHSHPSLSQIQPSVQLTSSSQQPSVGPQVHNPQYPTRPSNSTHQPSSSKASPPTSSHAPQHRISIIPQPPSHSPQSEDRPRESPLHEQGKSVMEAGINP</sequence>
<keyword evidence="7" id="KW-0694">RNA-binding</keyword>
<dbReference type="SMART" id="SM00225">
    <property type="entry name" value="BTB"/>
    <property type="match status" value="1"/>
</dbReference>
<reference evidence="13 14" key="1">
    <citation type="submission" date="2018-04" db="EMBL/GenBank/DDBJ databases">
        <authorList>
            <person name="Zhang X."/>
            <person name="Yuan J."/>
            <person name="Li F."/>
            <person name="Xiang J."/>
        </authorList>
    </citation>
    <scope>NUCLEOTIDE SEQUENCE [LARGE SCALE GENOMIC DNA]</scope>
    <source>
        <tissue evidence="13">Muscle</tissue>
    </source>
</reference>
<evidence type="ECO:0000256" key="10">
    <source>
        <dbReference type="ARBA" id="ARBA00023274"/>
    </source>
</evidence>
<keyword evidence="9" id="KW-0539">Nucleus</keyword>
<keyword evidence="3" id="KW-0479">Metal-binding</keyword>
<dbReference type="PROSITE" id="PS50097">
    <property type="entry name" value="BTB"/>
    <property type="match status" value="1"/>
</dbReference>
<dbReference type="GO" id="GO:0019843">
    <property type="term" value="F:rRNA binding"/>
    <property type="evidence" value="ECO:0007669"/>
    <property type="project" value="UniProtKB-KW"/>
</dbReference>
<keyword evidence="8 13" id="KW-0689">Ribosomal protein</keyword>
<evidence type="ECO:0000256" key="1">
    <source>
        <dbReference type="ARBA" id="ARBA00003058"/>
    </source>
</evidence>
<gene>
    <name evidence="13" type="ORF">C7M84_007676</name>
</gene>
<dbReference type="HAMAP" id="MF_00547">
    <property type="entry name" value="Ribosomal_eL37"/>
    <property type="match status" value="1"/>
</dbReference>
<dbReference type="GO" id="GO:0003735">
    <property type="term" value="F:structural constituent of ribosome"/>
    <property type="evidence" value="ECO:0007669"/>
    <property type="project" value="InterPro"/>
</dbReference>
<dbReference type="InterPro" id="IPR011331">
    <property type="entry name" value="Ribosomal_eL37/eL43"/>
</dbReference>
<evidence type="ECO:0000256" key="9">
    <source>
        <dbReference type="ARBA" id="ARBA00023242"/>
    </source>
</evidence>
<keyword evidence="14" id="KW-1185">Reference proteome</keyword>
<dbReference type="GO" id="GO:0006412">
    <property type="term" value="P:translation"/>
    <property type="evidence" value="ECO:0007669"/>
    <property type="project" value="InterPro"/>
</dbReference>
<feature type="compositionally biased region" description="Pro residues" evidence="11">
    <location>
        <begin position="348"/>
        <end position="363"/>
    </location>
</feature>
<feature type="compositionally biased region" description="Low complexity" evidence="11">
    <location>
        <begin position="737"/>
        <end position="758"/>
    </location>
</feature>
<evidence type="ECO:0000256" key="4">
    <source>
        <dbReference type="ARBA" id="ARBA00022730"/>
    </source>
</evidence>
<dbReference type="CDD" id="cd18315">
    <property type="entry name" value="BTB_POZ_BAB-like"/>
    <property type="match status" value="1"/>
</dbReference>
<evidence type="ECO:0000259" key="12">
    <source>
        <dbReference type="PROSITE" id="PS50097"/>
    </source>
</evidence>
<dbReference type="InterPro" id="IPR018267">
    <property type="entry name" value="Ribosomal_eL37_CS"/>
</dbReference>
<feature type="compositionally biased region" description="Low complexity" evidence="11">
    <location>
        <begin position="688"/>
        <end position="721"/>
    </location>
</feature>
<dbReference type="FunFam" id="2.20.25.30:FF:000001">
    <property type="entry name" value="Ribosomal protein L37"/>
    <property type="match status" value="1"/>
</dbReference>
<dbReference type="InterPro" id="IPR000210">
    <property type="entry name" value="BTB/POZ_dom"/>
</dbReference>
<dbReference type="GO" id="GO:0008270">
    <property type="term" value="F:zinc ion binding"/>
    <property type="evidence" value="ECO:0007669"/>
    <property type="project" value="UniProtKB-KW"/>
</dbReference>
<feature type="compositionally biased region" description="Low complexity" evidence="11">
    <location>
        <begin position="654"/>
        <end position="677"/>
    </location>
</feature>
<evidence type="ECO:0000256" key="8">
    <source>
        <dbReference type="ARBA" id="ARBA00022980"/>
    </source>
</evidence>
<evidence type="ECO:0000256" key="7">
    <source>
        <dbReference type="ARBA" id="ARBA00022884"/>
    </source>
</evidence>
<organism evidence="13 14">
    <name type="scientific">Penaeus vannamei</name>
    <name type="common">Whiteleg shrimp</name>
    <name type="synonym">Litopenaeus vannamei</name>
    <dbReference type="NCBI Taxonomy" id="6689"/>
    <lineage>
        <taxon>Eukaryota</taxon>
        <taxon>Metazoa</taxon>
        <taxon>Ecdysozoa</taxon>
        <taxon>Arthropoda</taxon>
        <taxon>Crustacea</taxon>
        <taxon>Multicrustacea</taxon>
        <taxon>Malacostraca</taxon>
        <taxon>Eumalacostraca</taxon>
        <taxon>Eucarida</taxon>
        <taxon>Decapoda</taxon>
        <taxon>Dendrobranchiata</taxon>
        <taxon>Penaeoidea</taxon>
        <taxon>Penaeidae</taxon>
        <taxon>Penaeus</taxon>
    </lineage>
</organism>
<evidence type="ECO:0000313" key="13">
    <source>
        <dbReference type="EMBL" id="ROT73872.1"/>
    </source>
</evidence>
<dbReference type="SUPFAM" id="SSF57829">
    <property type="entry name" value="Zn-binding ribosomal proteins"/>
    <property type="match status" value="1"/>
</dbReference>
<feature type="region of interest" description="Disordered" evidence="11">
    <location>
        <begin position="330"/>
        <end position="371"/>
    </location>
</feature>
<evidence type="ECO:0000313" key="14">
    <source>
        <dbReference type="Proteomes" id="UP000283509"/>
    </source>
</evidence>
<dbReference type="Proteomes" id="UP000283509">
    <property type="component" value="Unassembled WGS sequence"/>
</dbReference>
<dbReference type="Gene3D" id="3.30.710.10">
    <property type="entry name" value="Potassium Channel Kv1.1, Chain A"/>
    <property type="match status" value="1"/>
</dbReference>
<keyword evidence="5" id="KW-0863">Zinc-finger</keyword>
<feature type="compositionally biased region" description="Polar residues" evidence="11">
    <location>
        <begin position="722"/>
        <end position="736"/>
    </location>
</feature>
<dbReference type="OrthoDB" id="10259236at2759"/>
<evidence type="ECO:0000256" key="3">
    <source>
        <dbReference type="ARBA" id="ARBA00022723"/>
    </source>
</evidence>
<dbReference type="Gene3D" id="2.20.25.30">
    <property type="match status" value="1"/>
</dbReference>
<dbReference type="AlphaFoldDB" id="A0A423TBT2"/>
<dbReference type="SUPFAM" id="SSF54695">
    <property type="entry name" value="POZ domain"/>
    <property type="match status" value="1"/>
</dbReference>
<dbReference type="GO" id="GO:0006357">
    <property type="term" value="P:regulation of transcription by RNA polymerase II"/>
    <property type="evidence" value="ECO:0007669"/>
    <property type="project" value="TreeGrafter"/>
</dbReference>
<feature type="domain" description="BTB" evidence="12">
    <location>
        <begin position="248"/>
        <end position="313"/>
    </location>
</feature>
<dbReference type="STRING" id="6689.A0A423TBT2"/>
<evidence type="ECO:0000256" key="5">
    <source>
        <dbReference type="ARBA" id="ARBA00022771"/>
    </source>
</evidence>
<dbReference type="PANTHER" id="PTHR23110">
    <property type="entry name" value="BTB DOMAIN TRANSCRIPTION FACTOR"/>
    <property type="match status" value="1"/>
</dbReference>
<dbReference type="Pfam" id="PF01907">
    <property type="entry name" value="Ribosomal_L37e"/>
    <property type="match status" value="1"/>
</dbReference>
<dbReference type="InterPro" id="IPR011333">
    <property type="entry name" value="SKP1/BTB/POZ_sf"/>
</dbReference>
<proteinExistence type="inferred from homology"/>
<dbReference type="PANTHER" id="PTHR23110:SF94">
    <property type="entry name" value="ZINC FINGER PROTEIN CHINMO"/>
    <property type="match status" value="1"/>
</dbReference>
<feature type="region of interest" description="Disordered" evidence="11">
    <location>
        <begin position="496"/>
        <end position="530"/>
    </location>
</feature>
<feature type="compositionally biased region" description="Basic and acidic residues" evidence="11">
    <location>
        <begin position="767"/>
        <end position="781"/>
    </location>
</feature>
<evidence type="ECO:0000256" key="6">
    <source>
        <dbReference type="ARBA" id="ARBA00022833"/>
    </source>
</evidence>
<name>A0A423TBT2_PENVA</name>
<keyword evidence="4" id="KW-0699">rRNA-binding</keyword>
<evidence type="ECO:0000256" key="11">
    <source>
        <dbReference type="SAM" id="MobiDB-lite"/>
    </source>
</evidence>
<dbReference type="NCBIfam" id="NF003214">
    <property type="entry name" value="PRK04179.1"/>
    <property type="match status" value="1"/>
</dbReference>
<dbReference type="PROSITE" id="PS01077">
    <property type="entry name" value="RIBOSOMAL_L37E"/>
    <property type="match status" value="1"/>
</dbReference>
<keyword evidence="10" id="KW-0687">Ribonucleoprotein</keyword>
<keyword evidence="6" id="KW-0862">Zinc</keyword>
<feature type="region of interest" description="Disordered" evidence="11">
    <location>
        <begin position="176"/>
        <end position="203"/>
    </location>
</feature>
<protein>
    <submittedName>
        <fullName evidence="13">60S ribosomal protein L37</fullName>
    </submittedName>
</protein>
<dbReference type="GO" id="GO:0005840">
    <property type="term" value="C:ribosome"/>
    <property type="evidence" value="ECO:0007669"/>
    <property type="project" value="UniProtKB-KW"/>
</dbReference>
<dbReference type="GO" id="GO:0005634">
    <property type="term" value="C:nucleus"/>
    <property type="evidence" value="ECO:0007669"/>
    <property type="project" value="TreeGrafter"/>
</dbReference>
<comment type="similarity">
    <text evidence="2">Belongs to the eukaryotic ribosomal protein eL37 family.</text>
</comment>
<dbReference type="EMBL" id="QCYY01001978">
    <property type="protein sequence ID" value="ROT73872.1"/>
    <property type="molecule type" value="Genomic_DNA"/>
</dbReference>
<reference evidence="13 14" key="2">
    <citation type="submission" date="2019-01" db="EMBL/GenBank/DDBJ databases">
        <title>The decoding of complex shrimp genome reveals the adaptation for benthos swimmer, frequently molting mechanism and breeding impact on genome.</title>
        <authorList>
            <person name="Sun Y."/>
            <person name="Gao Y."/>
            <person name="Yu Y."/>
        </authorList>
    </citation>
    <scope>NUCLEOTIDE SEQUENCE [LARGE SCALE GENOMIC DNA]</scope>
    <source>
        <tissue evidence="13">Muscle</tissue>
    </source>
</reference>
<evidence type="ECO:0000256" key="2">
    <source>
        <dbReference type="ARBA" id="ARBA00009805"/>
    </source>
</evidence>
<comment type="function">
    <text evidence="1">Binds to the 23S rRNA.</text>
</comment>
<comment type="caution">
    <text evidence="13">The sequence shown here is derived from an EMBL/GenBank/DDBJ whole genome shotgun (WGS) entry which is preliminary data.</text>
</comment>
<dbReference type="InterPro" id="IPR001569">
    <property type="entry name" value="Ribosomal_eL37"/>
</dbReference>